<evidence type="ECO:0000313" key="2">
    <source>
        <dbReference type="Proteomes" id="UP001434883"/>
    </source>
</evidence>
<accession>A0ABV0RRD8</accession>
<organism evidence="1 2">
    <name type="scientific">Xenoophorus captivus</name>
    <dbReference type="NCBI Taxonomy" id="1517983"/>
    <lineage>
        <taxon>Eukaryota</taxon>
        <taxon>Metazoa</taxon>
        <taxon>Chordata</taxon>
        <taxon>Craniata</taxon>
        <taxon>Vertebrata</taxon>
        <taxon>Euteleostomi</taxon>
        <taxon>Actinopterygii</taxon>
        <taxon>Neopterygii</taxon>
        <taxon>Teleostei</taxon>
        <taxon>Neoteleostei</taxon>
        <taxon>Acanthomorphata</taxon>
        <taxon>Ovalentaria</taxon>
        <taxon>Atherinomorphae</taxon>
        <taxon>Cyprinodontiformes</taxon>
        <taxon>Goodeidae</taxon>
        <taxon>Xenoophorus</taxon>
    </lineage>
</organism>
<evidence type="ECO:0000313" key="1">
    <source>
        <dbReference type="EMBL" id="MEQ2210797.1"/>
    </source>
</evidence>
<dbReference type="PANTHER" id="PTHR45739">
    <property type="entry name" value="MATRIX PROTEIN, PUTATIVE-RELATED"/>
    <property type="match status" value="1"/>
</dbReference>
<dbReference type="EMBL" id="JAHRIN010054588">
    <property type="protein sequence ID" value="MEQ2210797.1"/>
    <property type="molecule type" value="Genomic_DNA"/>
</dbReference>
<gene>
    <name evidence="1" type="primary">FREM2_2</name>
    <name evidence="1" type="ORF">XENOCAPTIV_019643</name>
</gene>
<dbReference type="PANTHER" id="PTHR45739:SF4">
    <property type="entry name" value="FRAS1-RELATED EXTRACELLULAR MATRIX PROTEIN 2"/>
    <property type="match status" value="1"/>
</dbReference>
<sequence>MGTVGAEPFSAKLHYTGTDDLKHPNLIKVTITMHHIDGMLPVISTRPLTNFDLTLSPDGTRVGNHRCSNLLDFSEVTTGHGFITASIQSPESIGESAPYQFSSSLRGNSTLRFYKNLNLEACLWEFRSYYHMSELLTDCGGTIGTNGQVCIAFVRNIFLNPMKELCVCLVDFYLCADFCPVYAQFVYRRLNEEAAQTEWHQISFLPFVSFSAGLCMCLPIPDACL</sequence>
<reference evidence="1 2" key="1">
    <citation type="submission" date="2021-06" db="EMBL/GenBank/DDBJ databases">
        <authorList>
            <person name="Palmer J.M."/>
        </authorList>
    </citation>
    <scope>NUCLEOTIDE SEQUENCE [LARGE SCALE GENOMIC DNA]</scope>
    <source>
        <strain evidence="1 2">XC_2019</strain>
        <tissue evidence="1">Muscle</tissue>
    </source>
</reference>
<dbReference type="Proteomes" id="UP001434883">
    <property type="component" value="Unassembled WGS sequence"/>
</dbReference>
<keyword evidence="2" id="KW-1185">Reference proteome</keyword>
<protein>
    <submittedName>
        <fullName evidence="1">FRAS1- extracellular matrix protein 2</fullName>
    </submittedName>
</protein>
<name>A0ABV0RRD8_9TELE</name>
<dbReference type="InterPro" id="IPR051561">
    <property type="entry name" value="FRAS1_ECM"/>
</dbReference>
<proteinExistence type="predicted"/>
<comment type="caution">
    <text evidence="1">The sequence shown here is derived from an EMBL/GenBank/DDBJ whole genome shotgun (WGS) entry which is preliminary data.</text>
</comment>